<evidence type="ECO:0000256" key="9">
    <source>
        <dbReference type="ARBA" id="ARBA00022723"/>
    </source>
</evidence>
<keyword evidence="21" id="KW-1185">Reference proteome</keyword>
<keyword evidence="5 16" id="KW-0813">Transport</keyword>
<keyword evidence="10 16" id="KW-0249">Electron transport</keyword>
<evidence type="ECO:0000313" key="20">
    <source>
        <dbReference type="EMBL" id="PUE52209.1"/>
    </source>
</evidence>
<comment type="cofactor">
    <cofactor evidence="16">
        <name>heme b</name>
        <dbReference type="ChEBI" id="CHEBI:60344"/>
    </cofactor>
    <text evidence="16">Binds 2 heme groups non-covalently.</text>
</comment>
<feature type="binding site" description="axial binding residue" evidence="15">
    <location>
        <position position="216"/>
    </location>
    <ligand>
        <name>heme b</name>
        <dbReference type="ChEBI" id="CHEBI:60344"/>
        <label>b566</label>
    </ligand>
    <ligandPart>
        <name>Fe</name>
        <dbReference type="ChEBI" id="CHEBI:18248"/>
    </ligandPart>
</feature>
<evidence type="ECO:0000259" key="19">
    <source>
        <dbReference type="PROSITE" id="PS51003"/>
    </source>
</evidence>
<feature type="domain" description="Cytochrome b/b6 N-terminal region profile" evidence="18">
    <location>
        <begin position="17"/>
        <end position="229"/>
    </location>
</feature>
<keyword evidence="9 15" id="KW-0479">Metal-binding</keyword>
<dbReference type="PANTHER" id="PTHR19271">
    <property type="entry name" value="CYTOCHROME B"/>
    <property type="match status" value="1"/>
</dbReference>
<dbReference type="SUPFAM" id="SSF81342">
    <property type="entry name" value="Transmembrane di-heme cytochromes"/>
    <property type="match status" value="1"/>
</dbReference>
<dbReference type="Proteomes" id="UP000250790">
    <property type="component" value="Unassembled WGS sequence"/>
</dbReference>
<dbReference type="AlphaFoldDB" id="A0A315E556"/>
<feature type="transmembrane region" description="Helical" evidence="17">
    <location>
        <begin position="323"/>
        <end position="340"/>
    </location>
</feature>
<gene>
    <name evidence="20" type="ORF">B9Z37_13440</name>
</gene>
<evidence type="ECO:0000256" key="7">
    <source>
        <dbReference type="ARBA" id="ARBA00022660"/>
    </source>
</evidence>
<evidence type="ECO:0000256" key="12">
    <source>
        <dbReference type="ARBA" id="ARBA00023004"/>
    </source>
</evidence>
<dbReference type="InterPro" id="IPR016174">
    <property type="entry name" value="Di-haem_cyt_TM"/>
</dbReference>
<dbReference type="Gene3D" id="1.20.810.10">
    <property type="entry name" value="Cytochrome Bc1 Complex, Chain C"/>
    <property type="match status" value="1"/>
</dbReference>
<evidence type="ECO:0000256" key="6">
    <source>
        <dbReference type="ARBA" id="ARBA00022617"/>
    </source>
</evidence>
<dbReference type="GO" id="GO:0022904">
    <property type="term" value="P:respiratory electron transport chain"/>
    <property type="evidence" value="ECO:0007669"/>
    <property type="project" value="InterPro"/>
</dbReference>
<keyword evidence="8 16" id="KW-0812">Transmembrane</keyword>
<dbReference type="PIRSF" id="PIRSF038885">
    <property type="entry name" value="COB"/>
    <property type="match status" value="1"/>
</dbReference>
<organism evidence="20 21">
    <name type="scientific">Limnohabitans parvus II-B4</name>
    <dbReference type="NCBI Taxonomy" id="1293052"/>
    <lineage>
        <taxon>Bacteria</taxon>
        <taxon>Pseudomonadati</taxon>
        <taxon>Pseudomonadota</taxon>
        <taxon>Betaproteobacteria</taxon>
        <taxon>Burkholderiales</taxon>
        <taxon>Comamonadaceae</taxon>
        <taxon>Limnohabitans</taxon>
    </lineage>
</organism>
<keyword evidence="7 16" id="KW-0679">Respiratory chain</keyword>
<comment type="function">
    <text evidence="1 16">Component of the ubiquinol-cytochrome c reductase complex (complex III or cytochrome b-c1 complex), which is a respiratory chain that generates an electrochemical potential coupled to ATP synthesis.</text>
</comment>
<feature type="transmembrane region" description="Helical" evidence="17">
    <location>
        <begin position="435"/>
        <end position="451"/>
    </location>
</feature>
<evidence type="ECO:0000256" key="1">
    <source>
        <dbReference type="ARBA" id="ARBA00002444"/>
    </source>
</evidence>
<evidence type="ECO:0000256" key="11">
    <source>
        <dbReference type="ARBA" id="ARBA00022989"/>
    </source>
</evidence>
<feature type="domain" description="Cytochrome b/b6 C-terminal region profile" evidence="19">
    <location>
        <begin position="242"/>
        <end position="462"/>
    </location>
</feature>
<feature type="transmembrane region" description="Helical" evidence="17">
    <location>
        <begin position="130"/>
        <end position="152"/>
    </location>
</feature>
<dbReference type="RefSeq" id="WP_108313654.1">
    <property type="nucleotide sequence ID" value="NZ_NESN01000005.1"/>
</dbReference>
<proteinExistence type="inferred from homology"/>
<keyword evidence="13 17" id="KW-0472">Membrane</keyword>
<dbReference type="SUPFAM" id="SSF81648">
    <property type="entry name" value="a domain/subunit of cytochrome bc1 complex (Ubiquinol-cytochrome c reductase)"/>
    <property type="match status" value="2"/>
</dbReference>
<dbReference type="InterPro" id="IPR005798">
    <property type="entry name" value="Cyt_b/b6_C"/>
</dbReference>
<evidence type="ECO:0000256" key="17">
    <source>
        <dbReference type="SAM" id="Phobius"/>
    </source>
</evidence>
<feature type="transmembrane region" description="Helical" evidence="17">
    <location>
        <begin position="164"/>
        <end position="185"/>
    </location>
</feature>
<dbReference type="InterPro" id="IPR027387">
    <property type="entry name" value="Cytb/b6-like_sf"/>
</dbReference>
<dbReference type="GO" id="GO:0045275">
    <property type="term" value="C:respiratory chain complex III"/>
    <property type="evidence" value="ECO:0007669"/>
    <property type="project" value="InterPro"/>
</dbReference>
<feature type="transmembrane region" description="Helical" evidence="17">
    <location>
        <begin position="46"/>
        <end position="70"/>
    </location>
</feature>
<sequence length="469" mass="52632">MAEFKEISPNAPVGEKLLNWVDNRFPASKLYKEHLSEYYAPKNFNFWYFFGSLALLVLVIQIVTGIFLVMHYKPDAAVAFASVEYIMRDVPWGWLIRYMHSTGASAFFIVVYLHMFRGLIYGSYRKPRELVWIFGCAIFLCLMAEAFMGYLLPWGQMSYWGAQVIVNLFSAIPFIGPDLALLIRGDFVVGDATLNRFFSFHVIAVPLVLLGLVVAHIIALHEVGSNNPDGVEIKGPNAPKDAQGHPLDGIPFHPYYSVHDIMGVSVFLMAFTAIVFFAPEFGGYFLEYNNFIPADPLTTPLHIAPVWYFTPFYSMLRAITSEMMYALIACVVIGAVLAVAKGKLPQLLKGAVIGAAVVISALMLAIDAKFWGVVVMGGAVVILFFLPWLDNSPVKSIRYRPDWHKYLYAVFVINFLILGYLGVQPPSPIGERVSQVGSLFYFGFFLLMPWWSKLGTPKQVPDRVTFTPH</sequence>
<comment type="subcellular location">
    <subcellularLocation>
        <location evidence="2">Membrane</location>
        <topology evidence="2">Multi-pass membrane protein</topology>
    </subcellularLocation>
</comment>
<dbReference type="GO" id="GO:0046872">
    <property type="term" value="F:metal ion binding"/>
    <property type="evidence" value="ECO:0007669"/>
    <property type="project" value="UniProtKB-KW"/>
</dbReference>
<evidence type="ECO:0000259" key="18">
    <source>
        <dbReference type="PROSITE" id="PS51002"/>
    </source>
</evidence>
<dbReference type="OrthoDB" id="9804503at2"/>
<dbReference type="InterPro" id="IPR030689">
    <property type="entry name" value="Cytochrome_b"/>
</dbReference>
<evidence type="ECO:0000256" key="14">
    <source>
        <dbReference type="PIRSR" id="PIRSR038885-1"/>
    </source>
</evidence>
<feature type="transmembrane region" description="Helical" evidence="17">
    <location>
        <begin position="261"/>
        <end position="279"/>
    </location>
</feature>
<keyword evidence="6 15" id="KW-0349">Heme</keyword>
<comment type="similarity">
    <text evidence="16">Belongs to the cytochrome b family.</text>
</comment>
<dbReference type="Pfam" id="PF00033">
    <property type="entry name" value="Cytochrome_B"/>
    <property type="match status" value="1"/>
</dbReference>
<comment type="cofactor">
    <cofactor evidence="15">
        <name>heme</name>
        <dbReference type="ChEBI" id="CHEBI:30413"/>
    </cofactor>
    <text evidence="15">Binds 2 heme groups non-covalently.</text>
</comment>
<keyword evidence="11 17" id="KW-1133">Transmembrane helix</keyword>
<evidence type="ECO:0000256" key="13">
    <source>
        <dbReference type="ARBA" id="ARBA00023136"/>
    </source>
</evidence>
<dbReference type="GO" id="GO:0008121">
    <property type="term" value="F:quinol-cytochrome-c reductase activity"/>
    <property type="evidence" value="ECO:0007669"/>
    <property type="project" value="InterPro"/>
</dbReference>
<evidence type="ECO:0000256" key="3">
    <source>
        <dbReference type="ARBA" id="ARBA00011649"/>
    </source>
</evidence>
<feature type="binding site" description="axial binding residue" evidence="15">
    <location>
        <position position="100"/>
    </location>
    <ligand>
        <name>heme b</name>
        <dbReference type="ChEBI" id="CHEBI:60344"/>
        <label>b562</label>
    </ligand>
    <ligandPart>
        <name>Fe</name>
        <dbReference type="ChEBI" id="CHEBI:18248"/>
    </ligandPart>
</feature>
<dbReference type="InterPro" id="IPR048259">
    <property type="entry name" value="Cytochrome_b_N_euk/bac"/>
</dbReference>
<dbReference type="InterPro" id="IPR005797">
    <property type="entry name" value="Cyt_b/b6_N"/>
</dbReference>
<comment type="subunit">
    <text evidence="3 16">The main subunits of complex b-c1 are: cytochrome b, cytochrome c1 and the Rieske protein.</text>
</comment>
<feature type="binding site" description="axial binding residue" evidence="15">
    <location>
        <position position="114"/>
    </location>
    <ligand>
        <name>heme b</name>
        <dbReference type="ChEBI" id="CHEBI:60344"/>
        <label>b566</label>
    </ligand>
    <ligandPart>
        <name>Fe</name>
        <dbReference type="ChEBI" id="CHEBI:18248"/>
    </ligandPart>
</feature>
<evidence type="ECO:0000256" key="16">
    <source>
        <dbReference type="RuleBase" id="RU003385"/>
    </source>
</evidence>
<dbReference type="FunFam" id="1.20.810.10:FF:000004">
    <property type="entry name" value="Cytochrome b"/>
    <property type="match status" value="1"/>
</dbReference>
<dbReference type="PANTHER" id="PTHR19271:SF16">
    <property type="entry name" value="CYTOCHROME B"/>
    <property type="match status" value="1"/>
</dbReference>
<dbReference type="Pfam" id="PF00032">
    <property type="entry name" value="Cytochrom_B_C"/>
    <property type="match status" value="2"/>
</dbReference>
<dbReference type="GO" id="GO:0016491">
    <property type="term" value="F:oxidoreductase activity"/>
    <property type="evidence" value="ECO:0007669"/>
    <property type="project" value="InterPro"/>
</dbReference>
<evidence type="ECO:0000313" key="21">
    <source>
        <dbReference type="Proteomes" id="UP000250790"/>
    </source>
</evidence>
<evidence type="ECO:0000256" key="4">
    <source>
        <dbReference type="ARBA" id="ARBA00013531"/>
    </source>
</evidence>
<name>A0A315E556_9BURK</name>
<dbReference type="PROSITE" id="PS51002">
    <property type="entry name" value="CYTB_NTER"/>
    <property type="match status" value="1"/>
</dbReference>
<evidence type="ECO:0000256" key="5">
    <source>
        <dbReference type="ARBA" id="ARBA00022448"/>
    </source>
</evidence>
<evidence type="ECO:0000256" key="10">
    <source>
        <dbReference type="ARBA" id="ARBA00022982"/>
    </source>
</evidence>
<feature type="transmembrane region" description="Helical" evidence="17">
    <location>
        <begin position="197"/>
        <end position="220"/>
    </location>
</feature>
<feature type="transmembrane region" description="Helical" evidence="17">
    <location>
        <begin position="347"/>
        <end position="364"/>
    </location>
</feature>
<feature type="transmembrane region" description="Helical" evidence="17">
    <location>
        <begin position="406"/>
        <end position="423"/>
    </location>
</feature>
<feature type="transmembrane region" description="Helical" evidence="17">
    <location>
        <begin position="104"/>
        <end position="124"/>
    </location>
</feature>
<dbReference type="PROSITE" id="PS51003">
    <property type="entry name" value="CYTB_CTER"/>
    <property type="match status" value="1"/>
</dbReference>
<dbReference type="CDD" id="cd00284">
    <property type="entry name" value="Cytochrome_b_N"/>
    <property type="match status" value="1"/>
</dbReference>
<evidence type="ECO:0000256" key="2">
    <source>
        <dbReference type="ARBA" id="ARBA00004141"/>
    </source>
</evidence>
<evidence type="ECO:0000256" key="8">
    <source>
        <dbReference type="ARBA" id="ARBA00022692"/>
    </source>
</evidence>
<dbReference type="EMBL" id="NESN01000005">
    <property type="protein sequence ID" value="PUE52209.1"/>
    <property type="molecule type" value="Genomic_DNA"/>
</dbReference>
<feature type="transmembrane region" description="Helical" evidence="17">
    <location>
        <begin position="370"/>
        <end position="386"/>
    </location>
</feature>
<accession>A0A315E556</accession>
<feature type="binding site" evidence="14">
    <location>
        <position position="221"/>
    </location>
    <ligand>
        <name>a ubiquinone</name>
        <dbReference type="ChEBI" id="CHEBI:16389"/>
    </ligand>
</feature>
<protein>
    <recommendedName>
        <fullName evidence="4 16">Cytochrome b</fullName>
    </recommendedName>
</protein>
<comment type="caution">
    <text evidence="20">The sequence shown here is derived from an EMBL/GenBank/DDBJ whole genome shotgun (WGS) entry which is preliminary data.</text>
</comment>
<feature type="binding site" description="axial binding residue" evidence="15">
    <location>
        <position position="201"/>
    </location>
    <ligand>
        <name>heme b</name>
        <dbReference type="ChEBI" id="CHEBI:60344"/>
        <label>b562</label>
    </ligand>
    <ligandPart>
        <name>Fe</name>
        <dbReference type="ChEBI" id="CHEBI:18248"/>
    </ligandPart>
</feature>
<reference evidence="20 21" key="1">
    <citation type="submission" date="2017-04" db="EMBL/GenBank/DDBJ databases">
        <title>Unexpected and diverse lifestyles within the genus Limnohabitans.</title>
        <authorList>
            <person name="Kasalicky V."/>
            <person name="Mehrshad M."/>
            <person name="Andrei S.-A."/>
            <person name="Salcher M."/>
            <person name="Kratochvilova H."/>
            <person name="Simek K."/>
            <person name="Ghai R."/>
        </authorList>
    </citation>
    <scope>NUCLEOTIDE SEQUENCE [LARGE SCALE GENOMIC DNA]</scope>
    <source>
        <strain evidence="20 21">II-B4</strain>
    </source>
</reference>
<keyword evidence="12 15" id="KW-0408">Iron</keyword>
<dbReference type="InterPro" id="IPR036150">
    <property type="entry name" value="Cyt_b/b6_C_sf"/>
</dbReference>
<evidence type="ECO:0000256" key="15">
    <source>
        <dbReference type="PIRSR" id="PIRSR038885-2"/>
    </source>
</evidence>